<keyword evidence="10" id="KW-0539">Nucleus</keyword>
<dbReference type="AlphaFoldDB" id="A0A087TZY6"/>
<sequence>MVYCCVPNCTSEHGKTKNVSFHEFPCEETLRERWIKSISRKDSSGKLWRPADRSVVCSRHFEKSAFKEGYKKRILKKDSIPTVFEDYPKCIVQNSQPQRGQIKKRKFSEEIDIQKTDANNCYIGKDSLQMLAEVCSVVDMRHKTHSGSKNILTEQVSRNKFLKADESLASETKLVPCKFSCLPDRVKLLQESLRIYKLKIKALKQENEVMRKLILKSTLGGN</sequence>
<feature type="coiled-coil region" evidence="13">
    <location>
        <begin position="186"/>
        <end position="213"/>
    </location>
</feature>
<gene>
    <name evidence="15" type="ORF">X975_07804</name>
</gene>
<dbReference type="OrthoDB" id="6428047at2759"/>
<evidence type="ECO:0000259" key="14">
    <source>
        <dbReference type="PROSITE" id="PS50950"/>
    </source>
</evidence>
<evidence type="ECO:0000256" key="8">
    <source>
        <dbReference type="ARBA" id="ARBA00023125"/>
    </source>
</evidence>
<protein>
    <submittedName>
        <fullName evidence="15">THAP domain-containing protein 2</fullName>
    </submittedName>
</protein>
<keyword evidence="8 12" id="KW-0238">DNA-binding</keyword>
<feature type="domain" description="THAP-type" evidence="14">
    <location>
        <begin position="1"/>
        <end position="84"/>
    </location>
</feature>
<keyword evidence="16" id="KW-1185">Reference proteome</keyword>
<evidence type="ECO:0000256" key="2">
    <source>
        <dbReference type="ARBA" id="ARBA00006177"/>
    </source>
</evidence>
<dbReference type="PANTHER" id="PTHR46600">
    <property type="entry name" value="THAP DOMAIN-CONTAINING"/>
    <property type="match status" value="1"/>
</dbReference>
<dbReference type="OMA" id="ANNCYIG"/>
<feature type="non-terminal residue" evidence="15">
    <location>
        <position position="222"/>
    </location>
</feature>
<evidence type="ECO:0000256" key="4">
    <source>
        <dbReference type="ARBA" id="ARBA00022771"/>
    </source>
</evidence>
<dbReference type="Gene3D" id="6.20.210.20">
    <property type="entry name" value="THAP domain"/>
    <property type="match status" value="1"/>
</dbReference>
<dbReference type="Pfam" id="PF05485">
    <property type="entry name" value="THAP"/>
    <property type="match status" value="1"/>
</dbReference>
<comment type="subcellular location">
    <subcellularLocation>
        <location evidence="1">Nucleus</location>
        <location evidence="1">Nucleoplasm</location>
    </subcellularLocation>
</comment>
<evidence type="ECO:0000256" key="13">
    <source>
        <dbReference type="SAM" id="Coils"/>
    </source>
</evidence>
<evidence type="ECO:0000256" key="11">
    <source>
        <dbReference type="ARBA" id="ARBA00023306"/>
    </source>
</evidence>
<dbReference type="GO" id="GO:0043565">
    <property type="term" value="F:sequence-specific DNA binding"/>
    <property type="evidence" value="ECO:0007669"/>
    <property type="project" value="InterPro"/>
</dbReference>
<dbReference type="GO" id="GO:0005654">
    <property type="term" value="C:nucleoplasm"/>
    <property type="evidence" value="ECO:0007669"/>
    <property type="project" value="UniProtKB-SubCell"/>
</dbReference>
<evidence type="ECO:0000256" key="3">
    <source>
        <dbReference type="ARBA" id="ARBA00022723"/>
    </source>
</evidence>
<keyword evidence="11" id="KW-0131">Cell cycle</keyword>
<comment type="similarity">
    <text evidence="2">Belongs to the THAP1 family.</text>
</comment>
<organism evidence="15 16">
    <name type="scientific">Stegodyphus mimosarum</name>
    <name type="common">African social velvet spider</name>
    <dbReference type="NCBI Taxonomy" id="407821"/>
    <lineage>
        <taxon>Eukaryota</taxon>
        <taxon>Metazoa</taxon>
        <taxon>Ecdysozoa</taxon>
        <taxon>Arthropoda</taxon>
        <taxon>Chelicerata</taxon>
        <taxon>Arachnida</taxon>
        <taxon>Araneae</taxon>
        <taxon>Araneomorphae</taxon>
        <taxon>Entelegynae</taxon>
        <taxon>Eresoidea</taxon>
        <taxon>Eresidae</taxon>
        <taxon>Stegodyphus</taxon>
    </lineage>
</organism>
<accession>A0A087TZY6</accession>
<name>A0A087TZY6_STEMI</name>
<dbReference type="SMART" id="SM00980">
    <property type="entry name" value="THAP"/>
    <property type="match status" value="1"/>
</dbReference>
<keyword evidence="4 12" id="KW-0863">Zinc-finger</keyword>
<dbReference type="GO" id="GO:0008270">
    <property type="term" value="F:zinc ion binding"/>
    <property type="evidence" value="ECO:0007669"/>
    <property type="project" value="UniProtKB-KW"/>
</dbReference>
<dbReference type="SUPFAM" id="SSF57716">
    <property type="entry name" value="Glucocorticoid receptor-like (DNA-binding domain)"/>
    <property type="match status" value="1"/>
</dbReference>
<dbReference type="InterPro" id="IPR038441">
    <property type="entry name" value="THAP_Znf_sf"/>
</dbReference>
<dbReference type="EMBL" id="KK117510">
    <property type="protein sequence ID" value="KFM70675.1"/>
    <property type="molecule type" value="Genomic_DNA"/>
</dbReference>
<evidence type="ECO:0000256" key="12">
    <source>
        <dbReference type="PROSITE-ProRule" id="PRU00309"/>
    </source>
</evidence>
<evidence type="ECO:0000313" key="16">
    <source>
        <dbReference type="Proteomes" id="UP000054359"/>
    </source>
</evidence>
<evidence type="ECO:0000313" key="15">
    <source>
        <dbReference type="EMBL" id="KFM70675.1"/>
    </source>
</evidence>
<keyword evidence="3" id="KW-0479">Metal-binding</keyword>
<keyword evidence="5" id="KW-0862">Zinc</keyword>
<evidence type="ECO:0000256" key="1">
    <source>
        <dbReference type="ARBA" id="ARBA00004642"/>
    </source>
</evidence>
<evidence type="ECO:0000256" key="6">
    <source>
        <dbReference type="ARBA" id="ARBA00023015"/>
    </source>
</evidence>
<evidence type="ECO:0000256" key="10">
    <source>
        <dbReference type="ARBA" id="ARBA00023242"/>
    </source>
</evidence>
<evidence type="ECO:0000256" key="9">
    <source>
        <dbReference type="ARBA" id="ARBA00023163"/>
    </source>
</evidence>
<dbReference type="PANTHER" id="PTHR46600:SF1">
    <property type="entry name" value="THAP DOMAIN-CONTAINING PROTEIN 1"/>
    <property type="match status" value="1"/>
</dbReference>
<proteinExistence type="inferred from homology"/>
<evidence type="ECO:0000256" key="5">
    <source>
        <dbReference type="ARBA" id="ARBA00022833"/>
    </source>
</evidence>
<dbReference type="PROSITE" id="PS50950">
    <property type="entry name" value="ZF_THAP"/>
    <property type="match status" value="1"/>
</dbReference>
<dbReference type="Proteomes" id="UP000054359">
    <property type="component" value="Unassembled WGS sequence"/>
</dbReference>
<keyword evidence="6" id="KW-0805">Transcription regulation</keyword>
<dbReference type="InterPro" id="IPR006612">
    <property type="entry name" value="THAP_Znf"/>
</dbReference>
<reference evidence="15 16" key="1">
    <citation type="submission" date="2013-11" db="EMBL/GenBank/DDBJ databases">
        <title>Genome sequencing of Stegodyphus mimosarum.</title>
        <authorList>
            <person name="Bechsgaard J."/>
        </authorList>
    </citation>
    <scope>NUCLEOTIDE SEQUENCE [LARGE SCALE GENOMIC DNA]</scope>
</reference>
<keyword evidence="7 13" id="KW-0175">Coiled coil</keyword>
<dbReference type="InterPro" id="IPR026516">
    <property type="entry name" value="THAP1/10"/>
</dbReference>
<evidence type="ECO:0000256" key="7">
    <source>
        <dbReference type="ARBA" id="ARBA00023054"/>
    </source>
</evidence>
<keyword evidence="9" id="KW-0804">Transcription</keyword>
<dbReference type="SMART" id="SM00692">
    <property type="entry name" value="DM3"/>
    <property type="match status" value="1"/>
</dbReference>